<feature type="domain" description="GAG-pre-integrase" evidence="1">
    <location>
        <begin position="434"/>
        <end position="481"/>
    </location>
</feature>
<protein>
    <recommendedName>
        <fullName evidence="5">GAG-pre-integrase domain-containing protein</fullName>
    </recommendedName>
</protein>
<dbReference type="InterPro" id="IPR025724">
    <property type="entry name" value="GAG-pre-integrase_dom"/>
</dbReference>
<comment type="caution">
    <text evidence="3">The sequence shown here is derived from an EMBL/GenBank/DDBJ whole genome shotgun (WGS) entry which is preliminary data.</text>
</comment>
<evidence type="ECO:0000259" key="2">
    <source>
        <dbReference type="Pfam" id="PF22936"/>
    </source>
</evidence>
<evidence type="ECO:0000313" key="4">
    <source>
        <dbReference type="Proteomes" id="UP000886885"/>
    </source>
</evidence>
<dbReference type="Pfam" id="PF13976">
    <property type="entry name" value="gag_pre-integrs"/>
    <property type="match status" value="1"/>
</dbReference>
<accession>A0A8X7YEY0</accession>
<dbReference type="Pfam" id="PF22936">
    <property type="entry name" value="Pol_BBD"/>
    <property type="match status" value="1"/>
</dbReference>
<dbReference type="PANTHER" id="PTHR48313">
    <property type="entry name" value="TPR_REGION DOMAIN-CONTAINING PROTEIN"/>
    <property type="match status" value="1"/>
</dbReference>
<evidence type="ECO:0008006" key="5">
    <source>
        <dbReference type="Google" id="ProtNLM"/>
    </source>
</evidence>
<reference evidence="3" key="1">
    <citation type="journal article" date="2020" name="bioRxiv">
        <title>Hybrid origin of Populus tomentosa Carr. identified through genome sequencing and phylogenomic analysis.</title>
        <authorList>
            <person name="An X."/>
            <person name="Gao K."/>
            <person name="Chen Z."/>
            <person name="Li J."/>
            <person name="Yang X."/>
            <person name="Yang X."/>
            <person name="Zhou J."/>
            <person name="Guo T."/>
            <person name="Zhao T."/>
            <person name="Huang S."/>
            <person name="Miao D."/>
            <person name="Khan W.U."/>
            <person name="Rao P."/>
            <person name="Ye M."/>
            <person name="Lei B."/>
            <person name="Liao W."/>
            <person name="Wang J."/>
            <person name="Ji L."/>
            <person name="Li Y."/>
            <person name="Guo B."/>
            <person name="Mustafa N.S."/>
            <person name="Li S."/>
            <person name="Yun Q."/>
            <person name="Keller S.R."/>
            <person name="Mao J."/>
            <person name="Zhang R."/>
            <person name="Strauss S.H."/>
        </authorList>
    </citation>
    <scope>NUCLEOTIDE SEQUENCE</scope>
    <source>
        <strain evidence="3">GM15</strain>
        <tissue evidence="3">Leaf</tissue>
    </source>
</reference>
<dbReference type="Proteomes" id="UP000886885">
    <property type="component" value="Chromosome 13A"/>
</dbReference>
<dbReference type="PANTHER" id="PTHR48313:SF1">
    <property type="entry name" value="OUTER ENVELOPE PROTEIN 61"/>
    <property type="match status" value="1"/>
</dbReference>
<keyword evidence="4" id="KW-1185">Reference proteome</keyword>
<evidence type="ECO:0000259" key="1">
    <source>
        <dbReference type="Pfam" id="PF13976"/>
    </source>
</evidence>
<dbReference type="OrthoDB" id="1737492at2759"/>
<sequence>MFEMASSSRGNDLVPAVASALNTDGSSSFAGAKPIETRGKFTVNKNGGISGVNRDQMKDPSMQQMFISMIKYLSLENMATISEHLGINSQEDEDKAQQAMSSLSPEDSDKMIALDRTYVDESKDKSRLLEWQKKLDEEHGARSIGSDKSVQESIDEKDIESLAATSDKLEIHASSVIAFSIKDSIMASASTQSSSTAGSLRSTQTTTMVPIPSYQMLNHTLPDQVMNLLGGLGSDYNAVVNAINIRDDTISIEVCYHRFDISYQSSQGSGNSSLNTGNQNYIPAMVVSSNNVADDAWYLGSGGSHHLTQNRDNLTNSSPYKGKDKITIRNGKHLSISNTGSSRLFSNSHAFQLKKLFHVPFISANLISVAKFCLDNNALIKFRSNSFFVKDLYTMKVLARGRFENGLYRFPILKNKKFAYVGVHKPPVFHSYNSRPIENKVVLWHHRLGHVTTEIVTKVLQSCNITCGKNKATICSSCQLAISHKLPTHLSFSRASKPLELVHTDIWGPAFFKATSGARYFILFLDDYSRYTCSEIPFDSSILLEFSHDIPPTSPSLVPRMNTRLMRDLGKLSYFLGIEVSYHTNSITLSQSKYVSELLHRTTMIHTKSALTPGAVGHNLSKLDSDPLPDLQFMPTEEQPADLLSISQVQSSYLSNLSFE</sequence>
<gene>
    <name evidence="3" type="ORF">POTOM_044063</name>
</gene>
<dbReference type="EMBL" id="JAAWWB010000025">
    <property type="protein sequence ID" value="KAG6751853.1"/>
    <property type="molecule type" value="Genomic_DNA"/>
</dbReference>
<name>A0A8X7YEY0_POPTO</name>
<feature type="domain" description="Retrovirus-related Pol polyprotein from transposon TNT 1-94-like beta-barrel" evidence="2">
    <location>
        <begin position="297"/>
        <end position="372"/>
    </location>
</feature>
<organism evidence="3 4">
    <name type="scientific">Populus tomentosa</name>
    <name type="common">Chinese white poplar</name>
    <dbReference type="NCBI Taxonomy" id="118781"/>
    <lineage>
        <taxon>Eukaryota</taxon>
        <taxon>Viridiplantae</taxon>
        <taxon>Streptophyta</taxon>
        <taxon>Embryophyta</taxon>
        <taxon>Tracheophyta</taxon>
        <taxon>Spermatophyta</taxon>
        <taxon>Magnoliopsida</taxon>
        <taxon>eudicotyledons</taxon>
        <taxon>Gunneridae</taxon>
        <taxon>Pentapetalae</taxon>
        <taxon>rosids</taxon>
        <taxon>fabids</taxon>
        <taxon>Malpighiales</taxon>
        <taxon>Salicaceae</taxon>
        <taxon>Saliceae</taxon>
        <taxon>Populus</taxon>
    </lineage>
</organism>
<dbReference type="AlphaFoldDB" id="A0A8X7YEY0"/>
<proteinExistence type="predicted"/>
<evidence type="ECO:0000313" key="3">
    <source>
        <dbReference type="EMBL" id="KAG6751853.1"/>
    </source>
</evidence>
<dbReference type="InterPro" id="IPR054722">
    <property type="entry name" value="PolX-like_BBD"/>
</dbReference>